<protein>
    <submittedName>
        <fullName evidence="2">Ubiquinone/menaquinone biosynthesis C-methylase UbiE</fullName>
    </submittedName>
</protein>
<dbReference type="InterPro" id="IPR029063">
    <property type="entry name" value="SAM-dependent_MTases_sf"/>
</dbReference>
<accession>A0A1M6JTX8</accession>
<proteinExistence type="predicted"/>
<dbReference type="GO" id="GO:0008757">
    <property type="term" value="F:S-adenosylmethionine-dependent methyltransferase activity"/>
    <property type="evidence" value="ECO:0007669"/>
    <property type="project" value="InterPro"/>
</dbReference>
<dbReference type="PANTHER" id="PTHR43591:SF24">
    <property type="entry name" value="2-METHOXY-6-POLYPRENYL-1,4-BENZOQUINOL METHYLASE, MITOCHONDRIAL"/>
    <property type="match status" value="1"/>
</dbReference>
<feature type="domain" description="Methyltransferase type 11" evidence="1">
    <location>
        <begin position="56"/>
        <end position="151"/>
    </location>
</feature>
<evidence type="ECO:0000313" key="2">
    <source>
        <dbReference type="EMBL" id="SHJ50072.1"/>
    </source>
</evidence>
<dbReference type="GO" id="GO:0032259">
    <property type="term" value="P:methylation"/>
    <property type="evidence" value="ECO:0007669"/>
    <property type="project" value="UniProtKB-KW"/>
</dbReference>
<dbReference type="CDD" id="cd02440">
    <property type="entry name" value="AdoMet_MTases"/>
    <property type="match status" value="1"/>
</dbReference>
<dbReference type="AlphaFoldDB" id="A0A1M6JTX8"/>
<name>A0A1M6JTX8_9FIRM</name>
<sequence>MTVQNAQIKEMIRQRWNRRADTFDRSPGHGIHTAREKDAWIGLLKGVLGDKRLEILDVGTGTGVVALLLAELGHRVTGVDIAEQMVQKAREKAKKLNLAVEFRVGDAEVLPFKNNSFDVVINRHVVWSLPDPEKAMAEWKRVLRPGGKLIIIDSNWGKTAPLYKKVWRFFAQLLIFLTERRNPWAGRGHRQMEKYLPMRLKKRPEADIEILRSLGFRVEVMKVDIPRWDTFLGYLKYGYFRGEEFLLMATNCPH</sequence>
<dbReference type="EMBL" id="FQZM01000037">
    <property type="protein sequence ID" value="SHJ50072.1"/>
    <property type="molecule type" value="Genomic_DNA"/>
</dbReference>
<dbReference type="RefSeq" id="WP_072870367.1">
    <property type="nucleotide sequence ID" value="NZ_FQZM01000037.1"/>
</dbReference>
<evidence type="ECO:0000259" key="1">
    <source>
        <dbReference type="Pfam" id="PF08241"/>
    </source>
</evidence>
<dbReference type="Pfam" id="PF08241">
    <property type="entry name" value="Methyltransf_11"/>
    <property type="match status" value="1"/>
</dbReference>
<dbReference type="Proteomes" id="UP000184529">
    <property type="component" value="Unassembled WGS sequence"/>
</dbReference>
<dbReference type="STRING" id="1121432.SAMN02745219_02704"/>
<dbReference type="Gene3D" id="3.40.50.150">
    <property type="entry name" value="Vaccinia Virus protein VP39"/>
    <property type="match status" value="1"/>
</dbReference>
<keyword evidence="2" id="KW-0830">Ubiquinone</keyword>
<keyword evidence="2" id="KW-0808">Transferase</keyword>
<gene>
    <name evidence="2" type="ORF">SAMN02745219_02704</name>
</gene>
<organism evidence="2 3">
    <name type="scientific">Desulfofundulus thermosubterraneus DSM 16057</name>
    <dbReference type="NCBI Taxonomy" id="1121432"/>
    <lineage>
        <taxon>Bacteria</taxon>
        <taxon>Bacillati</taxon>
        <taxon>Bacillota</taxon>
        <taxon>Clostridia</taxon>
        <taxon>Eubacteriales</taxon>
        <taxon>Peptococcaceae</taxon>
        <taxon>Desulfofundulus</taxon>
    </lineage>
</organism>
<keyword evidence="2" id="KW-0489">Methyltransferase</keyword>
<evidence type="ECO:0000313" key="3">
    <source>
        <dbReference type="Proteomes" id="UP000184529"/>
    </source>
</evidence>
<reference evidence="3" key="1">
    <citation type="submission" date="2016-11" db="EMBL/GenBank/DDBJ databases">
        <authorList>
            <person name="Varghese N."/>
            <person name="Submissions S."/>
        </authorList>
    </citation>
    <scope>NUCLEOTIDE SEQUENCE [LARGE SCALE GENOMIC DNA]</scope>
    <source>
        <strain evidence="3">DSM 16057</strain>
    </source>
</reference>
<dbReference type="PANTHER" id="PTHR43591">
    <property type="entry name" value="METHYLTRANSFERASE"/>
    <property type="match status" value="1"/>
</dbReference>
<dbReference type="SUPFAM" id="SSF53335">
    <property type="entry name" value="S-adenosyl-L-methionine-dependent methyltransferases"/>
    <property type="match status" value="1"/>
</dbReference>
<dbReference type="InterPro" id="IPR013216">
    <property type="entry name" value="Methyltransf_11"/>
</dbReference>
<keyword evidence="3" id="KW-1185">Reference proteome</keyword>